<evidence type="ECO:0000256" key="3">
    <source>
        <dbReference type="ARBA" id="ARBA00023125"/>
    </source>
</evidence>
<dbReference type="GO" id="GO:0003677">
    <property type="term" value="F:DNA binding"/>
    <property type="evidence" value="ECO:0007669"/>
    <property type="project" value="UniProtKB-KW"/>
</dbReference>
<dbReference type="EMBL" id="SSOB01000044">
    <property type="protein sequence ID" value="THF74160.1"/>
    <property type="molecule type" value="Genomic_DNA"/>
</dbReference>
<evidence type="ECO:0000313" key="7">
    <source>
        <dbReference type="Proteomes" id="UP000310636"/>
    </source>
</evidence>
<evidence type="ECO:0000313" key="6">
    <source>
        <dbReference type="EMBL" id="THF74160.1"/>
    </source>
</evidence>
<dbReference type="Proteomes" id="UP000310636">
    <property type="component" value="Unassembled WGS sequence"/>
</dbReference>
<organism evidence="6 7">
    <name type="scientific">Cohnella fermenti</name>
    <dbReference type="NCBI Taxonomy" id="2565925"/>
    <lineage>
        <taxon>Bacteria</taxon>
        <taxon>Bacillati</taxon>
        <taxon>Bacillota</taxon>
        <taxon>Bacilli</taxon>
        <taxon>Bacillales</taxon>
        <taxon>Paenibacillaceae</taxon>
        <taxon>Cohnella</taxon>
    </lineage>
</organism>
<comment type="similarity">
    <text evidence="1">Belongs to the LysR transcriptional regulatory family.</text>
</comment>
<gene>
    <name evidence="6" type="ORF">E6C55_26415</name>
</gene>
<dbReference type="PANTHER" id="PTHR30346">
    <property type="entry name" value="TRANSCRIPTIONAL DUAL REGULATOR HCAR-RELATED"/>
    <property type="match status" value="1"/>
</dbReference>
<dbReference type="SUPFAM" id="SSF46785">
    <property type="entry name" value="Winged helix' DNA-binding domain"/>
    <property type="match status" value="1"/>
</dbReference>
<comment type="caution">
    <text evidence="6">The sequence shown here is derived from an EMBL/GenBank/DDBJ whole genome shotgun (WGS) entry which is preliminary data.</text>
</comment>
<dbReference type="GO" id="GO:0032993">
    <property type="term" value="C:protein-DNA complex"/>
    <property type="evidence" value="ECO:0007669"/>
    <property type="project" value="TreeGrafter"/>
</dbReference>
<name>A0A4S4BIF2_9BACL</name>
<dbReference type="SUPFAM" id="SSF53850">
    <property type="entry name" value="Periplasmic binding protein-like II"/>
    <property type="match status" value="1"/>
</dbReference>
<dbReference type="Pfam" id="PF03466">
    <property type="entry name" value="LysR_substrate"/>
    <property type="match status" value="1"/>
</dbReference>
<feature type="domain" description="HTH lysR-type" evidence="5">
    <location>
        <begin position="1"/>
        <end position="58"/>
    </location>
</feature>
<dbReference type="PRINTS" id="PR00039">
    <property type="entry name" value="HTHLYSR"/>
</dbReference>
<evidence type="ECO:0000256" key="2">
    <source>
        <dbReference type="ARBA" id="ARBA00023015"/>
    </source>
</evidence>
<evidence type="ECO:0000259" key="5">
    <source>
        <dbReference type="PROSITE" id="PS50931"/>
    </source>
</evidence>
<keyword evidence="3" id="KW-0238">DNA-binding</keyword>
<proteinExistence type="inferred from homology"/>
<dbReference type="OrthoDB" id="107670at2"/>
<dbReference type="AlphaFoldDB" id="A0A4S4BIF2"/>
<keyword evidence="2" id="KW-0805">Transcription regulation</keyword>
<dbReference type="InterPro" id="IPR036388">
    <property type="entry name" value="WH-like_DNA-bd_sf"/>
</dbReference>
<keyword evidence="4" id="KW-0804">Transcription</keyword>
<dbReference type="InterPro" id="IPR000847">
    <property type="entry name" value="LysR_HTH_N"/>
</dbReference>
<dbReference type="RefSeq" id="WP_136372834.1">
    <property type="nucleotide sequence ID" value="NZ_SSOB01000044.1"/>
</dbReference>
<dbReference type="Pfam" id="PF00126">
    <property type="entry name" value="HTH_1"/>
    <property type="match status" value="1"/>
</dbReference>
<dbReference type="PROSITE" id="PS50931">
    <property type="entry name" value="HTH_LYSR"/>
    <property type="match status" value="1"/>
</dbReference>
<dbReference type="Gene3D" id="3.40.190.10">
    <property type="entry name" value="Periplasmic binding protein-like II"/>
    <property type="match status" value="2"/>
</dbReference>
<dbReference type="CDD" id="cd05466">
    <property type="entry name" value="PBP2_LTTR_substrate"/>
    <property type="match status" value="1"/>
</dbReference>
<sequence length="325" mass="36751">MDTVDVHSFIVASRERSISRAAQALHVTQPTLSARLRKLEEDLGVTLLERNWEGIRLTAEGRFFLSYSLQLFQELEESAALLRQREARELEGPIDAVTKADRLRVGVESFVYPALTRPIIEGIRLAAPEAECRFVDKTSDLLVNLIDCEGLDLCVRYAGLEKPNLVSRQLFEDRFVLLYPKAGYEPIGEDMTGVGQLLDKPFVLFDRTPLLVFRDITQPALIRLFGEVPDKFHIVNDVEVTLDIVARGFGFTFLPVVSILHLLDEPLPFHVTLMDYELLRLPIYLTYSSSNRSSHPVERIADAMFGCLQERLNSLYGKLAAATSR</sequence>
<dbReference type="Gene3D" id="1.10.10.10">
    <property type="entry name" value="Winged helix-like DNA-binding domain superfamily/Winged helix DNA-binding domain"/>
    <property type="match status" value="1"/>
</dbReference>
<evidence type="ECO:0000256" key="4">
    <source>
        <dbReference type="ARBA" id="ARBA00023163"/>
    </source>
</evidence>
<evidence type="ECO:0000256" key="1">
    <source>
        <dbReference type="ARBA" id="ARBA00009437"/>
    </source>
</evidence>
<dbReference type="InterPro" id="IPR036390">
    <property type="entry name" value="WH_DNA-bd_sf"/>
</dbReference>
<dbReference type="PANTHER" id="PTHR30346:SF0">
    <property type="entry name" value="HCA OPERON TRANSCRIPTIONAL ACTIVATOR HCAR"/>
    <property type="match status" value="1"/>
</dbReference>
<keyword evidence="7" id="KW-1185">Reference proteome</keyword>
<accession>A0A4S4BIF2</accession>
<dbReference type="FunFam" id="1.10.10.10:FF:000001">
    <property type="entry name" value="LysR family transcriptional regulator"/>
    <property type="match status" value="1"/>
</dbReference>
<protein>
    <submittedName>
        <fullName evidence="6">LysR family transcriptional regulator</fullName>
    </submittedName>
</protein>
<dbReference type="InterPro" id="IPR005119">
    <property type="entry name" value="LysR_subst-bd"/>
</dbReference>
<dbReference type="GO" id="GO:0003700">
    <property type="term" value="F:DNA-binding transcription factor activity"/>
    <property type="evidence" value="ECO:0007669"/>
    <property type="project" value="InterPro"/>
</dbReference>
<reference evidence="6 7" key="1">
    <citation type="submission" date="2019-04" db="EMBL/GenBank/DDBJ databases">
        <title>Cohnella sp. nov. isolated from preserved vegetables.</title>
        <authorList>
            <person name="Lin S.-Y."/>
            <person name="Hung M.-H."/>
            <person name="Young C.-C."/>
        </authorList>
    </citation>
    <scope>NUCLEOTIDE SEQUENCE [LARGE SCALE GENOMIC DNA]</scope>
    <source>
        <strain evidence="6 7">CC-MHH1044</strain>
    </source>
</reference>